<dbReference type="Proteomes" id="UP000324222">
    <property type="component" value="Unassembled WGS sequence"/>
</dbReference>
<sequence length="154" mass="16336">MRAQDVMTLISTHGPQQFVGMPGGRGGRGGAGCGPSGRLLGSAGAGVRQHLLRLTRCSSSSSAPRLIQSDASASTFVVKHLLRSDRRWRLLAALPPAGELLGRFSGLPRDREDGAARHREAEATCCDRRPCPLSVHWAVSTCPAANIMRGRVGQ</sequence>
<comment type="caution">
    <text evidence="1">The sequence shown here is derived from an EMBL/GenBank/DDBJ whole genome shotgun (WGS) entry which is preliminary data.</text>
</comment>
<name>A0A5B7GCX7_PORTR</name>
<dbReference type="AlphaFoldDB" id="A0A5B7GCX7"/>
<keyword evidence="2" id="KW-1185">Reference proteome</keyword>
<reference evidence="1 2" key="1">
    <citation type="submission" date="2019-05" db="EMBL/GenBank/DDBJ databases">
        <title>Another draft genome of Portunus trituberculatus and its Hox gene families provides insights of decapod evolution.</title>
        <authorList>
            <person name="Jeong J.-H."/>
            <person name="Song I."/>
            <person name="Kim S."/>
            <person name="Choi T."/>
            <person name="Kim D."/>
            <person name="Ryu S."/>
            <person name="Kim W."/>
        </authorList>
    </citation>
    <scope>NUCLEOTIDE SEQUENCE [LARGE SCALE GENOMIC DNA]</scope>
    <source>
        <tissue evidence="1">Muscle</tissue>
    </source>
</reference>
<proteinExistence type="predicted"/>
<evidence type="ECO:0000313" key="1">
    <source>
        <dbReference type="EMBL" id="MPC58170.1"/>
    </source>
</evidence>
<protein>
    <submittedName>
        <fullName evidence="1">Uncharacterized protein</fullName>
    </submittedName>
</protein>
<dbReference type="EMBL" id="VSRR010015434">
    <property type="protein sequence ID" value="MPC58170.1"/>
    <property type="molecule type" value="Genomic_DNA"/>
</dbReference>
<organism evidence="1 2">
    <name type="scientific">Portunus trituberculatus</name>
    <name type="common">Swimming crab</name>
    <name type="synonym">Neptunus trituberculatus</name>
    <dbReference type="NCBI Taxonomy" id="210409"/>
    <lineage>
        <taxon>Eukaryota</taxon>
        <taxon>Metazoa</taxon>
        <taxon>Ecdysozoa</taxon>
        <taxon>Arthropoda</taxon>
        <taxon>Crustacea</taxon>
        <taxon>Multicrustacea</taxon>
        <taxon>Malacostraca</taxon>
        <taxon>Eumalacostraca</taxon>
        <taxon>Eucarida</taxon>
        <taxon>Decapoda</taxon>
        <taxon>Pleocyemata</taxon>
        <taxon>Brachyura</taxon>
        <taxon>Eubrachyura</taxon>
        <taxon>Portunoidea</taxon>
        <taxon>Portunidae</taxon>
        <taxon>Portuninae</taxon>
        <taxon>Portunus</taxon>
    </lineage>
</organism>
<evidence type="ECO:0000313" key="2">
    <source>
        <dbReference type="Proteomes" id="UP000324222"/>
    </source>
</evidence>
<gene>
    <name evidence="1" type="ORF">E2C01_052165</name>
</gene>
<accession>A0A5B7GCX7</accession>